<dbReference type="Proteomes" id="UP001516400">
    <property type="component" value="Unassembled WGS sequence"/>
</dbReference>
<proteinExistence type="predicted"/>
<accession>A0ABD2MV60</accession>
<gene>
    <name evidence="1" type="ORF">HHI36_009108</name>
</gene>
<reference evidence="1 2" key="1">
    <citation type="journal article" date="2021" name="BMC Biol.">
        <title>Horizontally acquired antibacterial genes associated with adaptive radiation of ladybird beetles.</title>
        <authorList>
            <person name="Li H.S."/>
            <person name="Tang X.F."/>
            <person name="Huang Y.H."/>
            <person name="Xu Z.Y."/>
            <person name="Chen M.L."/>
            <person name="Du X.Y."/>
            <person name="Qiu B.Y."/>
            <person name="Chen P.T."/>
            <person name="Zhang W."/>
            <person name="Slipinski A."/>
            <person name="Escalona H.E."/>
            <person name="Waterhouse R.M."/>
            <person name="Zwick A."/>
            <person name="Pang H."/>
        </authorList>
    </citation>
    <scope>NUCLEOTIDE SEQUENCE [LARGE SCALE GENOMIC DNA]</scope>
    <source>
        <strain evidence="1">SYSU2018</strain>
    </source>
</reference>
<organism evidence="1 2">
    <name type="scientific">Cryptolaemus montrouzieri</name>
    <dbReference type="NCBI Taxonomy" id="559131"/>
    <lineage>
        <taxon>Eukaryota</taxon>
        <taxon>Metazoa</taxon>
        <taxon>Ecdysozoa</taxon>
        <taxon>Arthropoda</taxon>
        <taxon>Hexapoda</taxon>
        <taxon>Insecta</taxon>
        <taxon>Pterygota</taxon>
        <taxon>Neoptera</taxon>
        <taxon>Endopterygota</taxon>
        <taxon>Coleoptera</taxon>
        <taxon>Polyphaga</taxon>
        <taxon>Cucujiformia</taxon>
        <taxon>Coccinelloidea</taxon>
        <taxon>Coccinellidae</taxon>
        <taxon>Scymninae</taxon>
        <taxon>Scymnini</taxon>
        <taxon>Cryptolaemus</taxon>
    </lineage>
</organism>
<sequence>MATMCIKWLSDKARRCIENLEVTFPIAGHSFIPPDRLFARIEKAIKKKDTIIAPHDFVEMLREDGTVLVLVRDVEVFEWKKDAQNAIKPPAQWHFRFNMCKRILLRTN</sequence>
<evidence type="ECO:0000313" key="2">
    <source>
        <dbReference type="Proteomes" id="UP001516400"/>
    </source>
</evidence>
<comment type="caution">
    <text evidence="1">The sequence shown here is derived from an EMBL/GenBank/DDBJ whole genome shotgun (WGS) entry which is preliminary data.</text>
</comment>
<dbReference type="EMBL" id="JABFTP020000021">
    <property type="protein sequence ID" value="KAL3270050.1"/>
    <property type="molecule type" value="Genomic_DNA"/>
</dbReference>
<name>A0ABD2MV60_9CUCU</name>
<keyword evidence="2" id="KW-1185">Reference proteome</keyword>
<dbReference type="AlphaFoldDB" id="A0ABD2MV60"/>
<evidence type="ECO:0000313" key="1">
    <source>
        <dbReference type="EMBL" id="KAL3270050.1"/>
    </source>
</evidence>
<protein>
    <submittedName>
        <fullName evidence="1">Uncharacterized protein</fullName>
    </submittedName>
</protein>